<feature type="signal peptide" evidence="1">
    <location>
        <begin position="1"/>
        <end position="23"/>
    </location>
</feature>
<keyword evidence="1" id="KW-0732">Signal</keyword>
<dbReference type="KEGG" id="eiv:EIN_093280"/>
<accession>A0A0A1U5S5</accession>
<feature type="non-terminal residue" evidence="2">
    <location>
        <position position="372"/>
    </location>
</feature>
<gene>
    <name evidence="2" type="ORF">EIN_093280</name>
</gene>
<feature type="chain" id="PRO_5001990843" evidence="1">
    <location>
        <begin position="24"/>
        <end position="372"/>
    </location>
</feature>
<dbReference type="GeneID" id="14886518"/>
<proteinExistence type="predicted"/>
<feature type="non-terminal residue" evidence="2">
    <location>
        <position position="1"/>
    </location>
</feature>
<evidence type="ECO:0000313" key="3">
    <source>
        <dbReference type="Proteomes" id="UP000014680"/>
    </source>
</evidence>
<dbReference type="VEuPathDB" id="AmoebaDB:EIN_093280"/>
<dbReference type="EMBL" id="KB206860">
    <property type="protein sequence ID" value="ELP87181.1"/>
    <property type="molecule type" value="Genomic_DNA"/>
</dbReference>
<evidence type="ECO:0000313" key="2">
    <source>
        <dbReference type="EMBL" id="ELP87181.1"/>
    </source>
</evidence>
<sequence>MYFVKTFITFLLLFLSRSTNYWCEHSNTLTLQTNSSECYQTNWSYSYNKNDVTFIFKNGCCSSQKISIEHKVGDNMNVHFRFEKDNYLKALFIREQSTLVRIFIWDNDRPDMLFVSYGCFNGEGYCRTNINDKFRPCAEIFSKGISIYSDVDQKHWIYYHRSKTNIAYLFIDGKVTQSVMFQDRGGGVVGNIYEKTRFLFLGKSHDTTVKVTYFVNATARSVCARKGYERFLLFKNDEIESLDVFNTKCNCDATNTNITKESVNTYPDCQYNSSLFDLDLTKIQTDTPLTSSINIKFEISKWFSLLFKMNNVYILESIKNKTDILEIEILEMKEGEDITFRLNCVVNNLKISSLGKYYFQSDLQINNVEITM</sequence>
<protein>
    <submittedName>
        <fullName evidence="2">Uncharacterized protein</fullName>
    </submittedName>
</protein>
<dbReference type="Proteomes" id="UP000014680">
    <property type="component" value="Unassembled WGS sequence"/>
</dbReference>
<dbReference type="AlphaFoldDB" id="A0A0A1U5S5"/>
<name>A0A0A1U5S5_ENTIV</name>
<evidence type="ECO:0000256" key="1">
    <source>
        <dbReference type="SAM" id="SignalP"/>
    </source>
</evidence>
<reference evidence="2 3" key="1">
    <citation type="submission" date="2012-10" db="EMBL/GenBank/DDBJ databases">
        <authorList>
            <person name="Zafar N."/>
            <person name="Inman J."/>
            <person name="Hall N."/>
            <person name="Lorenzi H."/>
            <person name="Caler E."/>
        </authorList>
    </citation>
    <scope>NUCLEOTIDE SEQUENCE [LARGE SCALE GENOMIC DNA]</scope>
    <source>
        <strain evidence="2 3">IP1</strain>
    </source>
</reference>
<keyword evidence="3" id="KW-1185">Reference proteome</keyword>
<dbReference type="RefSeq" id="XP_004253952.1">
    <property type="nucleotide sequence ID" value="XM_004253904.1"/>
</dbReference>
<organism evidence="2 3">
    <name type="scientific">Entamoeba invadens IP1</name>
    <dbReference type="NCBI Taxonomy" id="370355"/>
    <lineage>
        <taxon>Eukaryota</taxon>
        <taxon>Amoebozoa</taxon>
        <taxon>Evosea</taxon>
        <taxon>Archamoebae</taxon>
        <taxon>Mastigamoebida</taxon>
        <taxon>Entamoebidae</taxon>
        <taxon>Entamoeba</taxon>
    </lineage>
</organism>